<dbReference type="Proteomes" id="UP000541154">
    <property type="component" value="Unassembled WGS sequence"/>
</dbReference>
<sequence>MTTENEEVTSTDGNIADIPTSLIWPSSEDSVLAVGDEAALGRILRAYYDSNVAFPIEKPPQAAPWEADHFLEVQYASRLIIAHQANWQTLQLGLYLELSQWLNRSVNLYKINKDLNQRKGRIRDPYTYKNDTGIMQYYRSTVVVQGVGPKVIRDLLAGLVVAMEQYTGARAQLVKLIGREFQGLIQYLGR</sequence>
<dbReference type="AlphaFoldDB" id="A0A5N7BUR4"/>
<organism evidence="1">
    <name type="scientific">Petromyces alliaceus</name>
    <name type="common">Aspergillus alliaceus</name>
    <dbReference type="NCBI Taxonomy" id="209559"/>
    <lineage>
        <taxon>Eukaryota</taxon>
        <taxon>Fungi</taxon>
        <taxon>Dikarya</taxon>
        <taxon>Ascomycota</taxon>
        <taxon>Pezizomycotina</taxon>
        <taxon>Eurotiomycetes</taxon>
        <taxon>Eurotiomycetidae</taxon>
        <taxon>Eurotiales</taxon>
        <taxon>Aspergillaceae</taxon>
        <taxon>Aspergillus</taxon>
        <taxon>Aspergillus subgen. Circumdati</taxon>
    </lineage>
</organism>
<name>A0A5N7BUR4_PETAA</name>
<accession>A0A8H6E434</accession>
<evidence type="ECO:0000313" key="3">
    <source>
        <dbReference type="Proteomes" id="UP000541154"/>
    </source>
</evidence>
<keyword evidence="3" id="KW-1185">Reference proteome</keyword>
<evidence type="ECO:0000313" key="1">
    <source>
        <dbReference type="EMBL" id="KAE8385560.1"/>
    </source>
</evidence>
<gene>
    <name evidence="1" type="ORF">BDV23DRAFT_16546</name>
    <name evidence="2" type="ORF">ETB97_005495</name>
</gene>
<protein>
    <submittedName>
        <fullName evidence="1">Uncharacterized protein</fullName>
    </submittedName>
</protein>
<accession>A0A5N7BUR4</accession>
<reference evidence="2 3" key="1">
    <citation type="submission" date="2019-04" db="EMBL/GenBank/DDBJ databases">
        <title>Aspergillus burnettii sp. nov., novel species from soil in southeast Queensland.</title>
        <authorList>
            <person name="Gilchrist C.L.M."/>
            <person name="Pitt J.I."/>
            <person name="Lange L."/>
            <person name="Lacey H.J."/>
            <person name="Vuong D."/>
            <person name="Midgley D.J."/>
            <person name="Greenfield P."/>
            <person name="Bradbury M."/>
            <person name="Lacey E."/>
            <person name="Busk P.K."/>
            <person name="Pilgaard B."/>
            <person name="Chooi Y.H."/>
            <person name="Piggott A.M."/>
        </authorList>
    </citation>
    <scope>NUCLEOTIDE SEQUENCE [LARGE SCALE GENOMIC DNA]</scope>
    <source>
        <strain evidence="2 3">FRR 5400</strain>
    </source>
</reference>
<dbReference type="EMBL" id="ML735332">
    <property type="protein sequence ID" value="KAE8385560.1"/>
    <property type="molecule type" value="Genomic_DNA"/>
</dbReference>
<reference evidence="1" key="2">
    <citation type="submission" date="2019-04" db="EMBL/GenBank/DDBJ databases">
        <title>Friends and foes A comparative genomics studyof 23 Aspergillus species from section Flavi.</title>
        <authorList>
            <consortium name="DOE Joint Genome Institute"/>
            <person name="Kjaerbolling I."/>
            <person name="Vesth T."/>
            <person name="Frisvad J.C."/>
            <person name="Nybo J.L."/>
            <person name="Theobald S."/>
            <person name="Kildgaard S."/>
            <person name="Isbrandt T."/>
            <person name="Kuo A."/>
            <person name="Sato A."/>
            <person name="Lyhne E.K."/>
            <person name="Kogle M.E."/>
            <person name="Wiebenga A."/>
            <person name="Kun R.S."/>
            <person name="Lubbers R.J."/>
            <person name="Makela M.R."/>
            <person name="Barry K."/>
            <person name="Chovatia M."/>
            <person name="Clum A."/>
            <person name="Daum C."/>
            <person name="Haridas S."/>
            <person name="He G."/>
            <person name="LaButti K."/>
            <person name="Lipzen A."/>
            <person name="Mondo S."/>
            <person name="Riley R."/>
            <person name="Salamov A."/>
            <person name="Simmons B.A."/>
            <person name="Magnuson J.K."/>
            <person name="Henrissat B."/>
            <person name="Mortensen U.H."/>
            <person name="Larsen T.O."/>
            <person name="Devries R.P."/>
            <person name="Grigoriev I.V."/>
            <person name="Machida M."/>
            <person name="Baker S.E."/>
            <person name="Andersen M.R."/>
        </authorList>
    </citation>
    <scope>NUCLEOTIDE SEQUENCE [LARGE SCALE GENOMIC DNA]</scope>
    <source>
        <strain evidence="1">IBT 14317</strain>
    </source>
</reference>
<evidence type="ECO:0000313" key="2">
    <source>
        <dbReference type="EMBL" id="KAF5857640.1"/>
    </source>
</evidence>
<dbReference type="OrthoDB" id="4405472at2759"/>
<proteinExistence type="predicted"/>
<dbReference type="Proteomes" id="UP000326877">
    <property type="component" value="Unassembled WGS sequence"/>
</dbReference>
<dbReference type="EMBL" id="SPNV01000246">
    <property type="protein sequence ID" value="KAF5857640.1"/>
    <property type="molecule type" value="Genomic_DNA"/>
</dbReference>